<feature type="transmembrane region" description="Helical" evidence="1">
    <location>
        <begin position="20"/>
        <end position="40"/>
    </location>
</feature>
<protein>
    <submittedName>
        <fullName evidence="2">Uncharacterized protein</fullName>
    </submittedName>
</protein>
<keyword evidence="1" id="KW-1133">Transmembrane helix</keyword>
<keyword evidence="1" id="KW-0812">Transmembrane</keyword>
<name>A0A2Z3GP77_9BACT</name>
<gene>
    <name evidence="2" type="ORF">DDQ68_08275</name>
</gene>
<keyword evidence="3" id="KW-1185">Reference proteome</keyword>
<evidence type="ECO:0000313" key="2">
    <source>
        <dbReference type="EMBL" id="AWM32775.1"/>
    </source>
</evidence>
<sequence length="113" mass="12624">MMGSFITKDGSWGYAPFTQAQFVFAYLLSVLLVLGCAYCVRKGYLWAKLLEVGLFLFITLSIASNFKTMSILNIHSFWEGVTAISQLVLNTMGVVFIIISLKIQTEVTTRVVK</sequence>
<feature type="transmembrane region" description="Helical" evidence="1">
    <location>
        <begin position="84"/>
        <end position="103"/>
    </location>
</feature>
<evidence type="ECO:0000313" key="3">
    <source>
        <dbReference type="Proteomes" id="UP000245999"/>
    </source>
</evidence>
<dbReference type="KEGG" id="hnv:DDQ68_08275"/>
<reference evidence="3" key="1">
    <citation type="submission" date="2018-04" db="EMBL/GenBank/DDBJ databases">
        <title>Complete genome of Antarctic heterotrophic bacterium Hymenobacter nivis.</title>
        <authorList>
            <person name="Terashima M."/>
        </authorList>
    </citation>
    <scope>NUCLEOTIDE SEQUENCE [LARGE SCALE GENOMIC DNA]</scope>
    <source>
        <strain evidence="3">NBRC 111535</strain>
    </source>
</reference>
<feature type="transmembrane region" description="Helical" evidence="1">
    <location>
        <begin position="52"/>
        <end position="72"/>
    </location>
</feature>
<dbReference type="AlphaFoldDB" id="A0A2Z3GP77"/>
<evidence type="ECO:0000256" key="1">
    <source>
        <dbReference type="SAM" id="Phobius"/>
    </source>
</evidence>
<accession>A0A2Z3GP77</accession>
<keyword evidence="1" id="KW-0472">Membrane</keyword>
<organism evidence="2 3">
    <name type="scientific">Hymenobacter nivis</name>
    <dbReference type="NCBI Taxonomy" id="1850093"/>
    <lineage>
        <taxon>Bacteria</taxon>
        <taxon>Pseudomonadati</taxon>
        <taxon>Bacteroidota</taxon>
        <taxon>Cytophagia</taxon>
        <taxon>Cytophagales</taxon>
        <taxon>Hymenobacteraceae</taxon>
        <taxon>Hymenobacter</taxon>
    </lineage>
</organism>
<dbReference type="EMBL" id="CP029145">
    <property type="protein sequence ID" value="AWM32775.1"/>
    <property type="molecule type" value="Genomic_DNA"/>
</dbReference>
<proteinExistence type="predicted"/>
<dbReference type="Proteomes" id="UP000245999">
    <property type="component" value="Chromosome"/>
</dbReference>